<comment type="caution">
    <text evidence="1">The sequence shown here is derived from an EMBL/GenBank/DDBJ whole genome shotgun (WGS) entry which is preliminary data.</text>
</comment>
<dbReference type="Proteomes" id="UP001595615">
    <property type="component" value="Unassembled WGS sequence"/>
</dbReference>
<sequence length="53" mass="6114">MAHDEIRALEKLLERMRTLYTEMTAYHGGVSLLHLEAAVESLECHLLRQHEPA</sequence>
<gene>
    <name evidence="1" type="ORF">ACFOMD_14610</name>
</gene>
<dbReference type="RefSeq" id="WP_380862658.1">
    <property type="nucleotide sequence ID" value="NZ_JBHRXV010000011.1"/>
</dbReference>
<keyword evidence="2" id="KW-1185">Reference proteome</keyword>
<accession>A0ABV7XCB2</accession>
<dbReference type="EMBL" id="JBHRXV010000011">
    <property type="protein sequence ID" value="MFC3713805.1"/>
    <property type="molecule type" value="Genomic_DNA"/>
</dbReference>
<organism evidence="1 2">
    <name type="scientific">Sphingoaurantiacus capsulatus</name>
    <dbReference type="NCBI Taxonomy" id="1771310"/>
    <lineage>
        <taxon>Bacteria</taxon>
        <taxon>Pseudomonadati</taxon>
        <taxon>Pseudomonadota</taxon>
        <taxon>Alphaproteobacteria</taxon>
        <taxon>Sphingomonadales</taxon>
        <taxon>Sphingosinicellaceae</taxon>
        <taxon>Sphingoaurantiacus</taxon>
    </lineage>
</organism>
<evidence type="ECO:0000313" key="2">
    <source>
        <dbReference type="Proteomes" id="UP001595615"/>
    </source>
</evidence>
<reference evidence="2" key="1">
    <citation type="journal article" date="2019" name="Int. J. Syst. Evol. Microbiol.">
        <title>The Global Catalogue of Microorganisms (GCM) 10K type strain sequencing project: providing services to taxonomists for standard genome sequencing and annotation.</title>
        <authorList>
            <consortium name="The Broad Institute Genomics Platform"/>
            <consortium name="The Broad Institute Genome Sequencing Center for Infectious Disease"/>
            <person name="Wu L."/>
            <person name="Ma J."/>
        </authorList>
    </citation>
    <scope>NUCLEOTIDE SEQUENCE [LARGE SCALE GENOMIC DNA]</scope>
    <source>
        <strain evidence="2">KCTC 42644</strain>
    </source>
</reference>
<name>A0ABV7XCB2_9SPHN</name>
<proteinExistence type="predicted"/>
<protein>
    <submittedName>
        <fullName evidence="1">Uncharacterized protein</fullName>
    </submittedName>
</protein>
<evidence type="ECO:0000313" key="1">
    <source>
        <dbReference type="EMBL" id="MFC3713805.1"/>
    </source>
</evidence>